<dbReference type="WBParaSite" id="ALUE_0000264701-mRNA-1">
    <property type="protein sequence ID" value="ALUE_0000264701-mRNA-1"/>
    <property type="gene ID" value="ALUE_0000264701"/>
</dbReference>
<evidence type="ECO:0000313" key="1">
    <source>
        <dbReference type="Proteomes" id="UP000036681"/>
    </source>
</evidence>
<keyword evidence="1" id="KW-1185">Reference proteome</keyword>
<reference evidence="2" key="1">
    <citation type="submission" date="2017-02" db="UniProtKB">
        <authorList>
            <consortium name="WormBaseParasite"/>
        </authorList>
    </citation>
    <scope>IDENTIFICATION</scope>
</reference>
<dbReference type="AlphaFoldDB" id="A0A0M3HMA2"/>
<evidence type="ECO:0000313" key="2">
    <source>
        <dbReference type="WBParaSite" id="ALUE_0000264701-mRNA-1"/>
    </source>
</evidence>
<proteinExistence type="predicted"/>
<accession>A0A0M3HMA2</accession>
<sequence>MEDVNELADLPRLTLVYLEMNPFSDSSTYRSKVIPQIKKLDAEYCRVPQIKKRNSMLNIVGYHLPLFFSSTRFKCIENFHYGVKKLHQKTFAKKKIT</sequence>
<organism evidence="1 2">
    <name type="scientific">Ascaris lumbricoides</name>
    <name type="common">Giant roundworm</name>
    <dbReference type="NCBI Taxonomy" id="6252"/>
    <lineage>
        <taxon>Eukaryota</taxon>
        <taxon>Metazoa</taxon>
        <taxon>Ecdysozoa</taxon>
        <taxon>Nematoda</taxon>
        <taxon>Chromadorea</taxon>
        <taxon>Rhabditida</taxon>
        <taxon>Spirurina</taxon>
        <taxon>Ascaridomorpha</taxon>
        <taxon>Ascaridoidea</taxon>
        <taxon>Ascarididae</taxon>
        <taxon>Ascaris</taxon>
    </lineage>
</organism>
<dbReference type="Proteomes" id="UP000036681">
    <property type="component" value="Unplaced"/>
</dbReference>
<name>A0A0M3HMA2_ASCLU</name>
<protein>
    <submittedName>
        <fullName evidence="2">Leucine-rich repeat-containing protein 51</fullName>
    </submittedName>
</protein>